<protein>
    <submittedName>
        <fullName evidence="1">Uncharacterized protein</fullName>
    </submittedName>
</protein>
<keyword evidence="2" id="KW-1185">Reference proteome</keyword>
<accession>A0AAV0C4Q8</accession>
<sequence>MCKRLVLRRNTLSGDIPEWIGEMKSLQTLDLSENTFSGHIPTSIEKLQSLN</sequence>
<dbReference type="Proteomes" id="UP001152523">
    <property type="component" value="Unassembled WGS sequence"/>
</dbReference>
<evidence type="ECO:0000313" key="1">
    <source>
        <dbReference type="EMBL" id="CAH9058092.1"/>
    </source>
</evidence>
<dbReference type="InterPro" id="IPR053038">
    <property type="entry name" value="RLP_Defense"/>
</dbReference>
<gene>
    <name evidence="1" type="ORF">CEPIT_LOCUS1205</name>
</gene>
<feature type="non-terminal residue" evidence="1">
    <location>
        <position position="51"/>
    </location>
</feature>
<dbReference type="InterPro" id="IPR032675">
    <property type="entry name" value="LRR_dom_sf"/>
</dbReference>
<dbReference type="PANTHER" id="PTHR48064:SF6">
    <property type="entry name" value="RECEPTOR-LIKE PROTEIN KINASE 2"/>
    <property type="match status" value="1"/>
</dbReference>
<dbReference type="Pfam" id="PF13855">
    <property type="entry name" value="LRR_8"/>
    <property type="match status" value="1"/>
</dbReference>
<proteinExistence type="predicted"/>
<dbReference type="Gene3D" id="3.80.10.10">
    <property type="entry name" value="Ribonuclease Inhibitor"/>
    <property type="match status" value="1"/>
</dbReference>
<evidence type="ECO:0000313" key="2">
    <source>
        <dbReference type="Proteomes" id="UP001152523"/>
    </source>
</evidence>
<reference evidence="1" key="1">
    <citation type="submission" date="2022-07" db="EMBL/GenBank/DDBJ databases">
        <authorList>
            <person name="Macas J."/>
            <person name="Novak P."/>
            <person name="Neumann P."/>
        </authorList>
    </citation>
    <scope>NUCLEOTIDE SEQUENCE</scope>
</reference>
<comment type="caution">
    <text evidence="1">The sequence shown here is derived from an EMBL/GenBank/DDBJ whole genome shotgun (WGS) entry which is preliminary data.</text>
</comment>
<dbReference type="InterPro" id="IPR001611">
    <property type="entry name" value="Leu-rich_rpt"/>
</dbReference>
<dbReference type="SUPFAM" id="SSF52058">
    <property type="entry name" value="L domain-like"/>
    <property type="match status" value="1"/>
</dbReference>
<organism evidence="1 2">
    <name type="scientific">Cuscuta epithymum</name>
    <dbReference type="NCBI Taxonomy" id="186058"/>
    <lineage>
        <taxon>Eukaryota</taxon>
        <taxon>Viridiplantae</taxon>
        <taxon>Streptophyta</taxon>
        <taxon>Embryophyta</taxon>
        <taxon>Tracheophyta</taxon>
        <taxon>Spermatophyta</taxon>
        <taxon>Magnoliopsida</taxon>
        <taxon>eudicotyledons</taxon>
        <taxon>Gunneridae</taxon>
        <taxon>Pentapetalae</taxon>
        <taxon>asterids</taxon>
        <taxon>lamiids</taxon>
        <taxon>Solanales</taxon>
        <taxon>Convolvulaceae</taxon>
        <taxon>Cuscuteae</taxon>
        <taxon>Cuscuta</taxon>
        <taxon>Cuscuta subgen. Cuscuta</taxon>
    </lineage>
</organism>
<dbReference type="EMBL" id="CAMAPF010000007">
    <property type="protein sequence ID" value="CAH9058092.1"/>
    <property type="molecule type" value="Genomic_DNA"/>
</dbReference>
<name>A0AAV0C4Q8_9ASTE</name>
<dbReference type="AlphaFoldDB" id="A0AAV0C4Q8"/>
<dbReference type="PANTHER" id="PTHR48064">
    <property type="entry name" value="OS01G0750400 PROTEIN"/>
    <property type="match status" value="1"/>
</dbReference>